<evidence type="ECO:0000313" key="1">
    <source>
        <dbReference type="EMBL" id="KAJ8643469.1"/>
    </source>
</evidence>
<accession>A0ACC2MDQ7</accession>
<comment type="caution">
    <text evidence="1">The sequence shown here is derived from an EMBL/GenBank/DDBJ whole genome shotgun (WGS) entry which is preliminary data.</text>
</comment>
<name>A0ACC2MDQ7_PERAE</name>
<protein>
    <submittedName>
        <fullName evidence="1">Uncharacterized protein</fullName>
    </submittedName>
</protein>
<sequence>MDFWLILSLLLLLLPLFSHSSPHISLFLKENKIESGLKLKSSPPSTSSTFDPTRVTQLSWHPRAFLYPGFLSDAECDHLINLAKDKLEISMVADNDSGKSIMSKVRTSSGMFLKRDQDEIVASIEQRIATWTFLPAENGESIQILHYEHGQKYEPHYDYFHDKANQELGGHRIATVLMYLSDVERGGETIFPDSEGKETQEKDDTWSDCAKSGYAVKTKKGDALLFFSLHPDASTDPDSLHGSCPVIEGEKWSATKWIHVRSFEVPAKRSANGGCVDNSKHCPHWAAAGECKKNPLYMVGSPEADGFCRKSCKVCSS</sequence>
<dbReference type="EMBL" id="CM056810">
    <property type="protein sequence ID" value="KAJ8643469.1"/>
    <property type="molecule type" value="Genomic_DNA"/>
</dbReference>
<gene>
    <name evidence="1" type="ORF">MRB53_005217</name>
</gene>
<dbReference type="Proteomes" id="UP001234297">
    <property type="component" value="Chromosome 2"/>
</dbReference>
<reference evidence="1 2" key="1">
    <citation type="journal article" date="2022" name="Hortic Res">
        <title>A haplotype resolved chromosomal level avocado genome allows analysis of novel avocado genes.</title>
        <authorList>
            <person name="Nath O."/>
            <person name="Fletcher S.J."/>
            <person name="Hayward A."/>
            <person name="Shaw L.M."/>
            <person name="Masouleh A.K."/>
            <person name="Furtado A."/>
            <person name="Henry R.J."/>
            <person name="Mitter N."/>
        </authorList>
    </citation>
    <scope>NUCLEOTIDE SEQUENCE [LARGE SCALE GENOMIC DNA]</scope>
    <source>
        <strain evidence="2">cv. Hass</strain>
    </source>
</reference>
<evidence type="ECO:0000313" key="2">
    <source>
        <dbReference type="Proteomes" id="UP001234297"/>
    </source>
</evidence>
<organism evidence="1 2">
    <name type="scientific">Persea americana</name>
    <name type="common">Avocado</name>
    <dbReference type="NCBI Taxonomy" id="3435"/>
    <lineage>
        <taxon>Eukaryota</taxon>
        <taxon>Viridiplantae</taxon>
        <taxon>Streptophyta</taxon>
        <taxon>Embryophyta</taxon>
        <taxon>Tracheophyta</taxon>
        <taxon>Spermatophyta</taxon>
        <taxon>Magnoliopsida</taxon>
        <taxon>Magnoliidae</taxon>
        <taxon>Laurales</taxon>
        <taxon>Lauraceae</taxon>
        <taxon>Persea</taxon>
    </lineage>
</organism>
<proteinExistence type="predicted"/>
<keyword evidence="2" id="KW-1185">Reference proteome</keyword>